<keyword evidence="1" id="KW-0175">Coiled coil</keyword>
<comment type="caution">
    <text evidence="2">The sequence shown here is derived from an EMBL/GenBank/DDBJ whole genome shotgun (WGS) entry which is preliminary data.</text>
</comment>
<organism evidence="2">
    <name type="scientific">marine sediment metagenome</name>
    <dbReference type="NCBI Taxonomy" id="412755"/>
    <lineage>
        <taxon>unclassified sequences</taxon>
        <taxon>metagenomes</taxon>
        <taxon>ecological metagenomes</taxon>
    </lineage>
</organism>
<accession>A0A0F9H068</accession>
<name>A0A0F9H068_9ZZZZ</name>
<reference evidence="2" key="1">
    <citation type="journal article" date="2015" name="Nature">
        <title>Complex archaea that bridge the gap between prokaryotes and eukaryotes.</title>
        <authorList>
            <person name="Spang A."/>
            <person name="Saw J.H."/>
            <person name="Jorgensen S.L."/>
            <person name="Zaremba-Niedzwiedzka K."/>
            <person name="Martijn J."/>
            <person name="Lind A.E."/>
            <person name="van Eijk R."/>
            <person name="Schleper C."/>
            <person name="Guy L."/>
            <person name="Ettema T.J."/>
        </authorList>
    </citation>
    <scope>NUCLEOTIDE SEQUENCE</scope>
</reference>
<protein>
    <submittedName>
        <fullName evidence="2">Uncharacterized protein</fullName>
    </submittedName>
</protein>
<gene>
    <name evidence="2" type="ORF">LCGC14_2059210</name>
</gene>
<evidence type="ECO:0000256" key="1">
    <source>
        <dbReference type="SAM" id="Coils"/>
    </source>
</evidence>
<dbReference type="AlphaFoldDB" id="A0A0F9H068"/>
<feature type="coiled-coil region" evidence="1">
    <location>
        <begin position="10"/>
        <end position="54"/>
    </location>
</feature>
<dbReference type="EMBL" id="LAZR01024478">
    <property type="protein sequence ID" value="KKL75005.1"/>
    <property type="molecule type" value="Genomic_DNA"/>
</dbReference>
<sequence>MKPKRRKVQRAHLERRLYKTERRIDKFNREALALRQAIKSMDEQVDKIKKVRQETINKALHVAAIESAPANKGGRKDVH</sequence>
<evidence type="ECO:0000313" key="2">
    <source>
        <dbReference type="EMBL" id="KKL75005.1"/>
    </source>
</evidence>
<proteinExistence type="predicted"/>